<feature type="compositionally biased region" description="Polar residues" evidence="1">
    <location>
        <begin position="347"/>
        <end position="368"/>
    </location>
</feature>
<reference evidence="2 3" key="1">
    <citation type="submission" date="2016-04" db="EMBL/GenBank/DDBJ databases">
        <title>Evolutionary innovation and constraint leading to complex multicellularity in the Ascomycota.</title>
        <authorList>
            <person name="Cisse O."/>
            <person name="Nguyen A."/>
            <person name="Hewitt D.A."/>
            <person name="Jedd G."/>
            <person name="Stajich J.E."/>
        </authorList>
    </citation>
    <scope>NUCLEOTIDE SEQUENCE [LARGE SCALE GENOMIC DNA]</scope>
    <source>
        <strain evidence="2 3">DAH-3</strain>
    </source>
</reference>
<organism evidence="2 3">
    <name type="scientific">Neolecta irregularis (strain DAH-3)</name>
    <dbReference type="NCBI Taxonomy" id="1198029"/>
    <lineage>
        <taxon>Eukaryota</taxon>
        <taxon>Fungi</taxon>
        <taxon>Dikarya</taxon>
        <taxon>Ascomycota</taxon>
        <taxon>Taphrinomycotina</taxon>
        <taxon>Neolectales</taxon>
        <taxon>Neolectaceae</taxon>
        <taxon>Neolecta</taxon>
    </lineage>
</organism>
<keyword evidence="3" id="KW-1185">Reference proteome</keyword>
<feature type="compositionally biased region" description="Basic and acidic residues" evidence="1">
    <location>
        <begin position="45"/>
        <end position="55"/>
    </location>
</feature>
<evidence type="ECO:0000313" key="2">
    <source>
        <dbReference type="EMBL" id="OLL24934.1"/>
    </source>
</evidence>
<dbReference type="GO" id="GO:0070971">
    <property type="term" value="C:endoplasmic reticulum exit site"/>
    <property type="evidence" value="ECO:0007669"/>
    <property type="project" value="TreeGrafter"/>
</dbReference>
<dbReference type="STRING" id="1198029.A0A1U7LQL5"/>
<name>A0A1U7LQL5_NEOID</name>
<dbReference type="EMBL" id="LXFE01000561">
    <property type="protein sequence ID" value="OLL24934.1"/>
    <property type="molecule type" value="Genomic_DNA"/>
</dbReference>
<feature type="compositionally biased region" description="Basic and acidic residues" evidence="1">
    <location>
        <begin position="223"/>
        <end position="245"/>
    </location>
</feature>
<dbReference type="Proteomes" id="UP000186594">
    <property type="component" value="Unassembled WGS sequence"/>
</dbReference>
<evidence type="ECO:0000313" key="3">
    <source>
        <dbReference type="Proteomes" id="UP000186594"/>
    </source>
</evidence>
<feature type="compositionally biased region" description="Polar residues" evidence="1">
    <location>
        <begin position="129"/>
        <end position="150"/>
    </location>
</feature>
<gene>
    <name evidence="2" type="ORF">NEOLI_003245</name>
</gene>
<dbReference type="GO" id="GO:0007030">
    <property type="term" value="P:Golgi organization"/>
    <property type="evidence" value="ECO:0007669"/>
    <property type="project" value="TreeGrafter"/>
</dbReference>
<dbReference type="OrthoDB" id="8918678at2759"/>
<accession>A0A1U7LQL5</accession>
<feature type="compositionally biased region" description="Low complexity" evidence="1">
    <location>
        <begin position="382"/>
        <end position="396"/>
    </location>
</feature>
<feature type="compositionally biased region" description="Polar residues" evidence="1">
    <location>
        <begin position="188"/>
        <end position="197"/>
    </location>
</feature>
<proteinExistence type="predicted"/>
<dbReference type="GO" id="GO:0012507">
    <property type="term" value="C:ER to Golgi transport vesicle membrane"/>
    <property type="evidence" value="ECO:0007669"/>
    <property type="project" value="TreeGrafter"/>
</dbReference>
<sequence>MDSPDSYEANSKGWTTTLSRSKFDKVLGSLEGKFKNFVSGDEEPEGGRRSFEGADTKGPFARIASDTGTITKVASMSSLRESYTLPSSTYGNDSYPIPHQNLTRAVSYGGHQPVPHSYHPPNPYEPMQPTINDPPSLSMTRQNESYQYETPPTCAGGHLLNVNTPAGTSAEDDNSQFLTPMHGPPLPSSSSHQNATVDSKETDFVDDEEDDLGLGTTRKKKVEVRDKEEKEIKSKKPVQVKKEADESGTPTAWKHDLTLQDKPAAGGWLGRIFGKGIAKQDQGGKVHRVKLGDEMKLVYDEKLKRWVNPNVLAQFCGDSNMQNKEAYMAESALPPPPPRSRSATPGGESTSSSIVPPLKTEQTASSTLPGLGGSAVMSAPGSRSTSTVPSVSRTNSAPLRHQESIDDLLGIPAMTRKGGNAGRKGAKRYVDVFQNQS</sequence>
<dbReference type="AlphaFoldDB" id="A0A1U7LQL5"/>
<feature type="region of interest" description="Disordered" evidence="1">
    <location>
        <begin position="326"/>
        <end position="426"/>
    </location>
</feature>
<comment type="caution">
    <text evidence="2">The sequence shown here is derived from an EMBL/GenBank/DDBJ whole genome shotgun (WGS) entry which is preliminary data.</text>
</comment>
<evidence type="ECO:0000256" key="1">
    <source>
        <dbReference type="SAM" id="MobiDB-lite"/>
    </source>
</evidence>
<dbReference type="PANTHER" id="PTHR13402">
    <property type="entry name" value="RGPR-RELATED"/>
    <property type="match status" value="1"/>
</dbReference>
<dbReference type="GO" id="GO:0070973">
    <property type="term" value="P:protein localization to endoplasmic reticulum exit site"/>
    <property type="evidence" value="ECO:0007669"/>
    <property type="project" value="TreeGrafter"/>
</dbReference>
<feature type="region of interest" description="Disordered" evidence="1">
    <location>
        <begin position="106"/>
        <end position="259"/>
    </location>
</feature>
<feature type="region of interest" description="Disordered" evidence="1">
    <location>
        <begin position="34"/>
        <end position="60"/>
    </location>
</feature>
<dbReference type="PANTHER" id="PTHR13402:SF6">
    <property type="entry name" value="SECRETORY 16, ISOFORM I"/>
    <property type="match status" value="1"/>
</dbReference>
<protein>
    <submittedName>
        <fullName evidence="2">COPII coat assembly protein sec16</fullName>
    </submittedName>
</protein>